<dbReference type="AlphaFoldDB" id="A0A285CLG7"/>
<dbReference type="EMBL" id="OAOP01000002">
    <property type="protein sequence ID" value="SNX68389.1"/>
    <property type="molecule type" value="Genomic_DNA"/>
</dbReference>
<dbReference type="InterPro" id="IPR015943">
    <property type="entry name" value="WD40/YVTN_repeat-like_dom_sf"/>
</dbReference>
<dbReference type="SUPFAM" id="SSF49785">
    <property type="entry name" value="Galactose-binding domain-like"/>
    <property type="match status" value="1"/>
</dbReference>
<accession>A0A285CLG7</accession>
<dbReference type="InterPro" id="IPR008979">
    <property type="entry name" value="Galactose-bd-like_sf"/>
</dbReference>
<dbReference type="OrthoDB" id="843723at2"/>
<protein>
    <recommendedName>
        <fullName evidence="4">Carbohydrate binding protein</fullName>
    </recommendedName>
</protein>
<evidence type="ECO:0008006" key="4">
    <source>
        <dbReference type="Google" id="ProtNLM"/>
    </source>
</evidence>
<proteinExistence type="predicted"/>
<organism evidence="2 3">
    <name type="scientific">Bacillus oleivorans</name>
    <dbReference type="NCBI Taxonomy" id="1448271"/>
    <lineage>
        <taxon>Bacteria</taxon>
        <taxon>Bacillati</taxon>
        <taxon>Bacillota</taxon>
        <taxon>Bacilli</taxon>
        <taxon>Bacillales</taxon>
        <taxon>Bacillaceae</taxon>
        <taxon>Bacillus</taxon>
    </lineage>
</organism>
<reference evidence="2 3" key="1">
    <citation type="submission" date="2017-08" db="EMBL/GenBank/DDBJ databases">
        <authorList>
            <person name="de Groot N.N."/>
        </authorList>
    </citation>
    <scope>NUCLEOTIDE SEQUENCE [LARGE SCALE GENOMIC DNA]</scope>
    <source>
        <strain evidence="2 3">JC228</strain>
    </source>
</reference>
<evidence type="ECO:0000313" key="3">
    <source>
        <dbReference type="Proteomes" id="UP000219546"/>
    </source>
</evidence>
<dbReference type="SUPFAM" id="SSF50998">
    <property type="entry name" value="Quinoprotein alcohol dehydrogenase-like"/>
    <property type="match status" value="1"/>
</dbReference>
<dbReference type="Proteomes" id="UP000219546">
    <property type="component" value="Unassembled WGS sequence"/>
</dbReference>
<name>A0A285CLG7_9BACI</name>
<gene>
    <name evidence="2" type="ORF">SAMN05877753_102504</name>
</gene>
<evidence type="ECO:0000313" key="2">
    <source>
        <dbReference type="EMBL" id="SNX68389.1"/>
    </source>
</evidence>
<dbReference type="InterPro" id="IPR011047">
    <property type="entry name" value="Quinoprotein_ADH-like_sf"/>
</dbReference>
<keyword evidence="3" id="KW-1185">Reference proteome</keyword>
<feature type="chain" id="PRO_5012538058" description="Carbohydrate binding protein" evidence="1">
    <location>
        <begin position="32"/>
        <end position="878"/>
    </location>
</feature>
<feature type="signal peptide" evidence="1">
    <location>
        <begin position="1"/>
        <end position="31"/>
    </location>
</feature>
<dbReference type="Gene3D" id="2.60.120.260">
    <property type="entry name" value="Galactose-binding domain-like"/>
    <property type="match status" value="1"/>
</dbReference>
<dbReference type="Gene3D" id="2.130.10.10">
    <property type="entry name" value="YVTN repeat-like/Quinoprotein amine dehydrogenase"/>
    <property type="match status" value="2"/>
</dbReference>
<dbReference type="RefSeq" id="WP_097157684.1">
    <property type="nucleotide sequence ID" value="NZ_JBEPMQ010000001.1"/>
</dbReference>
<keyword evidence="1" id="KW-0732">Signal</keyword>
<evidence type="ECO:0000256" key="1">
    <source>
        <dbReference type="SAM" id="SignalP"/>
    </source>
</evidence>
<sequence>MGLNAFRPIVSCVFCLLLVFSLSSFNTNVQAEEEAEETVMAKLNGRGFKEVVDLGVAASNVVITSAVFGNEEGKDVVYTTANGGMFNVVDVKENELIFSEQLEGVTQVWSHSIAPDGTVYMVALNSLWKYSPGTKTVEEIGTPHSGHQLWTSTVDEEGNVFIGTFAAGNGRIYKYDIRTGEFVDFGKIDDGDGSYVRSIAYHAGYIYAGLGVSGKVYRINAETKEKENITKNVPDIIGKPIEQVKFAYDMDVVGNYLFVRFDSDVENALLFYDLTQQEWVDKKIAKIGDGSVDDYGVWGFTQIPVNGDKAYVINNRHILEIDVNTLETRETGIYYPAGLRGGAFVDLGREDLPGSSFVTLKRNGEIFAANIENSNSLSLPTVMEAQPLILHNLGLGPDGNLYMTTYPGGPKGAQYNPKTNKFVSYAQGQAEGMVAGNGSDLYFGIYPDAVIQKMNTETLKIESLFNLKNGYEQDRPYIMKFEDNKLLIGTIPDYKKLGGSLTIYDTVTGVKETYRNVVQDQSVVGIAYKDGFIYGSTSIRGGLDIEPAAEKAKMFVWDVEKQKKVTEFELDLDELDTPPMISGLTFDHKGLLWGAVDGILFAMDPDTYEIVKYKNIYPNVKNRGMWRPVHIEFGSDGLLYTDLGGKLTVVNPNSINLHHVTLIDNAKEIEFMTLAEDSNGNENIYFLEHNTTVLKMIPVIYGGEVIEEPEIETVEVPIDNAGFEESVENGEIPDWSSLFGEFSANVSYQISNERSFSGNHSLKVVDTSQSETVFAQSDFIPITAGIEYTASAKLFSDDGSVSFFLRYFDENGIQVGSDVDGVNIIHIRGGHKEWQTVHATVTAPEGAKYARIFLGASNYFTTNGAYFDDITFTYNRVK</sequence>